<dbReference type="CDD" id="cd01306">
    <property type="entry name" value="PhnM"/>
    <property type="match status" value="1"/>
</dbReference>
<dbReference type="NCBIfam" id="TIGR02318">
    <property type="entry name" value="phosphono_phnM"/>
    <property type="match status" value="1"/>
</dbReference>
<dbReference type="GO" id="GO:0016810">
    <property type="term" value="F:hydrolase activity, acting on carbon-nitrogen (but not peptide) bonds"/>
    <property type="evidence" value="ECO:0007669"/>
    <property type="project" value="InterPro"/>
</dbReference>
<dbReference type="PANTHER" id="PTHR43135:SF3">
    <property type="entry name" value="ALPHA-D-RIBOSE 1-METHYLPHOSPHONATE 5-TRIPHOSPHATE DIPHOSPHATASE"/>
    <property type="match status" value="1"/>
</dbReference>
<protein>
    <submittedName>
        <fullName evidence="2">Phosphonate metabolism protein PhnM</fullName>
    </submittedName>
</protein>
<dbReference type="PANTHER" id="PTHR43135">
    <property type="entry name" value="ALPHA-D-RIBOSE 1-METHYLPHOSPHONATE 5-TRIPHOSPHATE DIPHOSPHATASE"/>
    <property type="match status" value="1"/>
</dbReference>
<dbReference type="NCBIfam" id="NF011981">
    <property type="entry name" value="PRK15446.1-2"/>
    <property type="match status" value="1"/>
</dbReference>
<dbReference type="NCBIfam" id="NF011984">
    <property type="entry name" value="PRK15446.1-5"/>
    <property type="match status" value="1"/>
</dbReference>
<dbReference type="InterPro" id="IPR012696">
    <property type="entry name" value="PhnM"/>
</dbReference>
<dbReference type="STRING" id="1770058.A3840_09320"/>
<dbReference type="InterPro" id="IPR011059">
    <property type="entry name" value="Metal-dep_hydrolase_composite"/>
</dbReference>
<dbReference type="SUPFAM" id="SSF51338">
    <property type="entry name" value="Composite domain of metallo-dependent hydrolases"/>
    <property type="match status" value="1"/>
</dbReference>
<accession>A0A178HZR8</accession>
<reference evidence="2 3" key="1">
    <citation type="submission" date="2016-03" db="EMBL/GenBank/DDBJ databases">
        <title>Genome sequencing of Devosia sp. S37.</title>
        <authorList>
            <person name="Mohd Nor M."/>
        </authorList>
    </citation>
    <scope>NUCLEOTIDE SEQUENCE [LARGE SCALE GENOMIC DNA]</scope>
    <source>
        <strain evidence="2 3">S37</strain>
    </source>
</reference>
<dbReference type="Proteomes" id="UP000078389">
    <property type="component" value="Unassembled WGS sequence"/>
</dbReference>
<evidence type="ECO:0000313" key="3">
    <source>
        <dbReference type="Proteomes" id="UP000078389"/>
    </source>
</evidence>
<comment type="caution">
    <text evidence="2">The sequence shown here is derived from an EMBL/GenBank/DDBJ whole genome shotgun (WGS) entry which is preliminary data.</text>
</comment>
<evidence type="ECO:0000259" key="1">
    <source>
        <dbReference type="Pfam" id="PF01979"/>
    </source>
</evidence>
<organism evidence="2 3">
    <name type="scientific">Devosia elaeis</name>
    <dbReference type="NCBI Taxonomy" id="1770058"/>
    <lineage>
        <taxon>Bacteria</taxon>
        <taxon>Pseudomonadati</taxon>
        <taxon>Pseudomonadota</taxon>
        <taxon>Alphaproteobacteria</taxon>
        <taxon>Hyphomicrobiales</taxon>
        <taxon>Devosiaceae</taxon>
        <taxon>Devosia</taxon>
    </lineage>
</organism>
<dbReference type="AlphaFoldDB" id="A0A178HZR8"/>
<dbReference type="PIRSF" id="PIRSF038971">
    <property type="entry name" value="PhnM"/>
    <property type="match status" value="1"/>
</dbReference>
<dbReference type="SUPFAM" id="SSF51556">
    <property type="entry name" value="Metallo-dependent hydrolases"/>
    <property type="match status" value="1"/>
</dbReference>
<dbReference type="InterPro" id="IPR006680">
    <property type="entry name" value="Amidohydro-rel"/>
</dbReference>
<sequence>MSETIFRNARIVLADETIEGSIRIADGKIAAIDKGPSQSGEDLEGDYLIPGLIELHTDHLENHYRPRPGVFWEPLAALHAHDAQVAGSGITTVFDAVRIGSDADLPDMLEHAEKLVQAVRSGSEGGWLRAEHFIHLRCELPSHDVVTHFEALADHASTRLASVMDHTPGQRQFRSLADYKRFYAKQMGRSAEDLQAYLDARQKEHELYSDKNRKAIVARAHELGLAIASHDDATIAHVEEAEADGVAIAEFPTTLEAASAAHDAGLAILMGAPNVVRGKSHSGNISATDLVAAGLLDILSSDYVPFALLQAAFLLPRRVEGLDLSQALATVTANPARAAGLDDRGEIAPGKRADLVRVAADAPLPVVRAVWREGSRVS</sequence>
<dbReference type="Pfam" id="PF01979">
    <property type="entry name" value="Amidohydro_1"/>
    <property type="match status" value="1"/>
</dbReference>
<dbReference type="InterPro" id="IPR051781">
    <property type="entry name" value="Metallo-dep_Hydrolase"/>
</dbReference>
<dbReference type="GO" id="GO:0019700">
    <property type="term" value="P:organic phosphonate catabolic process"/>
    <property type="evidence" value="ECO:0007669"/>
    <property type="project" value="InterPro"/>
</dbReference>
<gene>
    <name evidence="2" type="ORF">A3840_09320</name>
</gene>
<dbReference type="Gene3D" id="2.30.40.10">
    <property type="entry name" value="Urease, subunit C, domain 1"/>
    <property type="match status" value="2"/>
</dbReference>
<keyword evidence="3" id="KW-1185">Reference proteome</keyword>
<dbReference type="InterPro" id="IPR032466">
    <property type="entry name" value="Metal_Hydrolase"/>
</dbReference>
<dbReference type="NCBIfam" id="NF011987">
    <property type="entry name" value="PRK15446.2-3"/>
    <property type="match status" value="1"/>
</dbReference>
<dbReference type="EMBL" id="LVVY01000081">
    <property type="protein sequence ID" value="OAM77536.1"/>
    <property type="molecule type" value="Genomic_DNA"/>
</dbReference>
<dbReference type="Gene3D" id="3.20.20.140">
    <property type="entry name" value="Metal-dependent hydrolases"/>
    <property type="match status" value="2"/>
</dbReference>
<dbReference type="NCBIfam" id="NF011983">
    <property type="entry name" value="PRK15446.1-4"/>
    <property type="match status" value="1"/>
</dbReference>
<proteinExistence type="predicted"/>
<feature type="domain" description="Amidohydrolase-related" evidence="1">
    <location>
        <begin position="48"/>
        <end position="372"/>
    </location>
</feature>
<dbReference type="NCBIfam" id="NF011990">
    <property type="entry name" value="PRK15446.2-6"/>
    <property type="match status" value="1"/>
</dbReference>
<name>A0A178HZR8_9HYPH</name>
<evidence type="ECO:0000313" key="2">
    <source>
        <dbReference type="EMBL" id="OAM77536.1"/>
    </source>
</evidence>